<feature type="compositionally biased region" description="Acidic residues" evidence="1">
    <location>
        <begin position="189"/>
        <end position="202"/>
    </location>
</feature>
<gene>
    <name evidence="2" type="primary">Contig10869.g11612</name>
    <name evidence="2" type="ORF">STYLEM_11139</name>
</gene>
<dbReference type="AlphaFoldDB" id="A0A078AKZ8"/>
<name>A0A078AKZ8_STYLE</name>
<feature type="region of interest" description="Disordered" evidence="1">
    <location>
        <begin position="1"/>
        <end position="59"/>
    </location>
</feature>
<dbReference type="Proteomes" id="UP000039865">
    <property type="component" value="Unassembled WGS sequence"/>
</dbReference>
<dbReference type="EMBL" id="CCKQ01010588">
    <property type="protein sequence ID" value="CDW82112.1"/>
    <property type="molecule type" value="Genomic_DNA"/>
</dbReference>
<evidence type="ECO:0000313" key="2">
    <source>
        <dbReference type="EMBL" id="CDW82112.1"/>
    </source>
</evidence>
<evidence type="ECO:0000313" key="3">
    <source>
        <dbReference type="Proteomes" id="UP000039865"/>
    </source>
</evidence>
<feature type="region of interest" description="Disordered" evidence="1">
    <location>
        <begin position="123"/>
        <end position="218"/>
    </location>
</feature>
<dbReference type="InParanoid" id="A0A078AKZ8"/>
<feature type="compositionally biased region" description="Low complexity" evidence="1">
    <location>
        <begin position="1"/>
        <end position="13"/>
    </location>
</feature>
<proteinExistence type="predicted"/>
<accession>A0A078AKZ8</accession>
<sequence length="293" mass="33979">MSSQQSQQLSSKQTSKKSKIHPRPEWDENESEDQLDGRLRSKKFRGNPPSTDLTTDDGLIKLSQMDKLDSKINSAKQSKFKELREKINQDFNSQLDLNRSDIILQTPIHLDKPLEVLDIVNKDQGSVESHSKSKDSVESSTKQKIPDSKAQSNQENIVETTRQSKSKQKETENARKRIVPSQSLSQSEEASDDEDDDEDYNSDEIKEEVNELQDDNFNLEEYMKFRSQLDLEEQKEQKPKQSLFANLYAEDDESEDYYDEVSQVDAKSKSKSKIFNNLQFYLEQQDIEDDDDF</sequence>
<reference evidence="2 3" key="1">
    <citation type="submission" date="2014-06" db="EMBL/GenBank/DDBJ databases">
        <authorList>
            <person name="Swart Estienne"/>
        </authorList>
    </citation>
    <scope>NUCLEOTIDE SEQUENCE [LARGE SCALE GENOMIC DNA]</scope>
    <source>
        <strain evidence="2 3">130c</strain>
    </source>
</reference>
<protein>
    <submittedName>
        <fullName evidence="2">Uncharacterized protein</fullName>
    </submittedName>
</protein>
<keyword evidence="3" id="KW-1185">Reference proteome</keyword>
<evidence type="ECO:0000256" key="1">
    <source>
        <dbReference type="SAM" id="MobiDB-lite"/>
    </source>
</evidence>
<feature type="compositionally biased region" description="Polar residues" evidence="1">
    <location>
        <begin position="149"/>
        <end position="163"/>
    </location>
</feature>
<organism evidence="2 3">
    <name type="scientific">Stylonychia lemnae</name>
    <name type="common">Ciliate</name>
    <dbReference type="NCBI Taxonomy" id="5949"/>
    <lineage>
        <taxon>Eukaryota</taxon>
        <taxon>Sar</taxon>
        <taxon>Alveolata</taxon>
        <taxon>Ciliophora</taxon>
        <taxon>Intramacronucleata</taxon>
        <taxon>Spirotrichea</taxon>
        <taxon>Stichotrichia</taxon>
        <taxon>Sporadotrichida</taxon>
        <taxon>Oxytrichidae</taxon>
        <taxon>Stylonychinae</taxon>
        <taxon>Stylonychia</taxon>
    </lineage>
</organism>